<comment type="similarity">
    <text evidence="2">Belongs to the carotenoid oxygenase family.</text>
</comment>
<organism evidence="6 7">
    <name type="scientific">Platanthera zijinensis</name>
    <dbReference type="NCBI Taxonomy" id="2320716"/>
    <lineage>
        <taxon>Eukaryota</taxon>
        <taxon>Viridiplantae</taxon>
        <taxon>Streptophyta</taxon>
        <taxon>Embryophyta</taxon>
        <taxon>Tracheophyta</taxon>
        <taxon>Spermatophyta</taxon>
        <taxon>Magnoliopsida</taxon>
        <taxon>Liliopsida</taxon>
        <taxon>Asparagales</taxon>
        <taxon>Orchidaceae</taxon>
        <taxon>Orchidoideae</taxon>
        <taxon>Orchideae</taxon>
        <taxon>Orchidinae</taxon>
        <taxon>Platanthera</taxon>
    </lineage>
</organism>
<dbReference type="GO" id="GO:0046872">
    <property type="term" value="F:metal ion binding"/>
    <property type="evidence" value="ECO:0007669"/>
    <property type="project" value="UniProtKB-KW"/>
</dbReference>
<keyword evidence="4" id="KW-0223">Dioxygenase</keyword>
<sequence>MQAVHHPHQLLLSGQHPNLFTNLHSPAAISAVHSHGGVRRVSVISASTKDPIPDPTSATAAFNDYQLLFSSQPAESINPVTLRAVEGALPAGFPIGTYYLIGPGMTSDGYGSTVNPLDGHGYLRAFRFQGSGTVTYAARYLETEAAREEREVGTGKWRFRRPGLFSMLKVHKAVTTYRSITKNVGNTTVLSWGGRLFCLWDGGHPYEIDPTTLATVGPADLVGTAEKRWSWGRDGRGQFTSTIAKHLPHGELKKCI</sequence>
<evidence type="ECO:0000256" key="2">
    <source>
        <dbReference type="ARBA" id="ARBA00006787"/>
    </source>
</evidence>
<gene>
    <name evidence="6" type="ORF">KSP39_PZI008354</name>
</gene>
<evidence type="ECO:0000256" key="4">
    <source>
        <dbReference type="ARBA" id="ARBA00022964"/>
    </source>
</evidence>
<evidence type="ECO:0000256" key="5">
    <source>
        <dbReference type="ARBA" id="ARBA00023004"/>
    </source>
</evidence>
<evidence type="ECO:0000256" key="3">
    <source>
        <dbReference type="ARBA" id="ARBA00022723"/>
    </source>
</evidence>
<proteinExistence type="inferred from homology"/>
<dbReference type="Proteomes" id="UP001418222">
    <property type="component" value="Unassembled WGS sequence"/>
</dbReference>
<comment type="caution">
    <text evidence="6">The sequence shown here is derived from an EMBL/GenBank/DDBJ whole genome shotgun (WGS) entry which is preliminary data.</text>
</comment>
<reference evidence="6 7" key="1">
    <citation type="journal article" date="2022" name="Nat. Plants">
        <title>Genomes of leafy and leafless Platanthera orchids illuminate the evolution of mycoheterotrophy.</title>
        <authorList>
            <person name="Li M.H."/>
            <person name="Liu K.W."/>
            <person name="Li Z."/>
            <person name="Lu H.C."/>
            <person name="Ye Q.L."/>
            <person name="Zhang D."/>
            <person name="Wang J.Y."/>
            <person name="Li Y.F."/>
            <person name="Zhong Z.M."/>
            <person name="Liu X."/>
            <person name="Yu X."/>
            <person name="Liu D.K."/>
            <person name="Tu X.D."/>
            <person name="Liu B."/>
            <person name="Hao Y."/>
            <person name="Liao X.Y."/>
            <person name="Jiang Y.T."/>
            <person name="Sun W.H."/>
            <person name="Chen J."/>
            <person name="Chen Y.Q."/>
            <person name="Ai Y."/>
            <person name="Zhai J.W."/>
            <person name="Wu S.S."/>
            <person name="Zhou Z."/>
            <person name="Hsiao Y.Y."/>
            <person name="Wu W.L."/>
            <person name="Chen Y.Y."/>
            <person name="Lin Y.F."/>
            <person name="Hsu J.L."/>
            <person name="Li C.Y."/>
            <person name="Wang Z.W."/>
            <person name="Zhao X."/>
            <person name="Zhong W.Y."/>
            <person name="Ma X.K."/>
            <person name="Ma L."/>
            <person name="Huang J."/>
            <person name="Chen G.Z."/>
            <person name="Huang M.Z."/>
            <person name="Huang L."/>
            <person name="Peng D.H."/>
            <person name="Luo Y.B."/>
            <person name="Zou S.Q."/>
            <person name="Chen S.P."/>
            <person name="Lan S."/>
            <person name="Tsai W.C."/>
            <person name="Van de Peer Y."/>
            <person name="Liu Z.J."/>
        </authorList>
    </citation>
    <scope>NUCLEOTIDE SEQUENCE [LARGE SCALE GENOMIC DNA]</scope>
    <source>
        <strain evidence="6">Lor287</strain>
    </source>
</reference>
<dbReference type="PANTHER" id="PTHR10543:SF37">
    <property type="entry name" value="CAROTENOID CLEAVAGE DIOXYGENASE 7, CHLOROPLASTIC"/>
    <property type="match status" value="1"/>
</dbReference>
<dbReference type="GO" id="GO:0016121">
    <property type="term" value="P:carotene catabolic process"/>
    <property type="evidence" value="ECO:0007669"/>
    <property type="project" value="TreeGrafter"/>
</dbReference>
<name>A0AAP0BNB6_9ASPA</name>
<keyword evidence="5" id="KW-0408">Iron</keyword>
<dbReference type="GO" id="GO:0045549">
    <property type="term" value="F:9-cis-epoxycarotenoid dioxygenase activity"/>
    <property type="evidence" value="ECO:0007669"/>
    <property type="project" value="TreeGrafter"/>
</dbReference>
<dbReference type="Pfam" id="PF03055">
    <property type="entry name" value="RPE65"/>
    <property type="match status" value="1"/>
</dbReference>
<keyword evidence="3" id="KW-0479">Metal-binding</keyword>
<dbReference type="PANTHER" id="PTHR10543">
    <property type="entry name" value="BETA-CAROTENE DIOXYGENASE"/>
    <property type="match status" value="1"/>
</dbReference>
<comment type="cofactor">
    <cofactor evidence="1">
        <name>Fe(2+)</name>
        <dbReference type="ChEBI" id="CHEBI:29033"/>
    </cofactor>
</comment>
<dbReference type="EMBL" id="JBBWWQ010000006">
    <property type="protein sequence ID" value="KAK8945110.1"/>
    <property type="molecule type" value="Genomic_DNA"/>
</dbReference>
<dbReference type="AlphaFoldDB" id="A0AAP0BNB6"/>
<evidence type="ECO:0000256" key="1">
    <source>
        <dbReference type="ARBA" id="ARBA00001954"/>
    </source>
</evidence>
<protein>
    <submittedName>
        <fullName evidence="6">Uncharacterized protein</fullName>
    </submittedName>
</protein>
<dbReference type="InterPro" id="IPR004294">
    <property type="entry name" value="Carotenoid_Oase"/>
</dbReference>
<dbReference type="GO" id="GO:0009570">
    <property type="term" value="C:chloroplast stroma"/>
    <property type="evidence" value="ECO:0007669"/>
    <property type="project" value="TreeGrafter"/>
</dbReference>
<evidence type="ECO:0000313" key="6">
    <source>
        <dbReference type="EMBL" id="KAK8945110.1"/>
    </source>
</evidence>
<accession>A0AAP0BNB6</accession>
<keyword evidence="7" id="KW-1185">Reference proteome</keyword>
<evidence type="ECO:0000313" key="7">
    <source>
        <dbReference type="Proteomes" id="UP001418222"/>
    </source>
</evidence>
<keyword evidence="4" id="KW-0560">Oxidoreductase</keyword>